<dbReference type="AlphaFoldDB" id="A0A9X1SGE5"/>
<evidence type="ECO:0000256" key="5">
    <source>
        <dbReference type="SAM" id="Phobius"/>
    </source>
</evidence>
<feature type="transmembrane region" description="Helical" evidence="5">
    <location>
        <begin position="176"/>
        <end position="200"/>
    </location>
</feature>
<dbReference type="GO" id="GO:0016020">
    <property type="term" value="C:membrane"/>
    <property type="evidence" value="ECO:0007669"/>
    <property type="project" value="UniProtKB-SubCell"/>
</dbReference>
<feature type="transmembrane region" description="Helical" evidence="5">
    <location>
        <begin position="87"/>
        <end position="109"/>
    </location>
</feature>
<name>A0A9X1SGE5_9BACT</name>
<comment type="caution">
    <text evidence="6">The sequence shown here is derived from an EMBL/GenBank/DDBJ whole genome shotgun (WGS) entry which is preliminary data.</text>
</comment>
<dbReference type="InterPro" id="IPR004710">
    <property type="entry name" value="Bilac:Na_transpt"/>
</dbReference>
<dbReference type="InterPro" id="IPR038770">
    <property type="entry name" value="Na+/solute_symporter_sf"/>
</dbReference>
<feature type="transmembrane region" description="Helical" evidence="5">
    <location>
        <begin position="6"/>
        <end position="22"/>
    </location>
</feature>
<dbReference type="EMBL" id="JAJKFT010000004">
    <property type="protein sequence ID" value="MCC9628601.1"/>
    <property type="molecule type" value="Genomic_DNA"/>
</dbReference>
<sequence length="424" mass="45039">MGIEVAIVGGLIAMAIVATRFFKGVSFTAWVLVGVGMAFCYPDAFQAWWGMPLSLLIVPLIQLIMFGMGTTLSLGDFLRIFREPWPVLLGIVLQYGVMPITGYLLVVAFGFRGELAAGIILTGACSGGVASNLMSYIGRGNVALSVTMTALSTLIAPIMTPLAMTTFAGQYINVDALAMLMGVVKIIIAPVLAGIVANAILYSRQAWLQRSVALLSFAAAFSILGTVTLLLPSQYEGIKQCLALSLFLIAVMSLAKMIMLTRGRKDNQWLDRALPLLSMFGICAILTIITAQTYDVLIQVGGLLFVAAALHNAIGLALGYWGAKFVGKLTGLAGFRLGIFASPNSRLSEADCRTVAFEVGLQNTGMATGLAINVLKSHLAALPPNVFGTWMNISGSLLANYWGRSVEPSQDGVEEIEVGQEPLS</sequence>
<feature type="transmembrane region" description="Helical" evidence="5">
    <location>
        <begin position="115"/>
        <end position="135"/>
    </location>
</feature>
<feature type="transmembrane region" description="Helical" evidence="5">
    <location>
        <begin position="237"/>
        <end position="261"/>
    </location>
</feature>
<keyword evidence="7" id="KW-1185">Reference proteome</keyword>
<dbReference type="Gene3D" id="1.20.1530.20">
    <property type="match status" value="1"/>
</dbReference>
<keyword evidence="2 5" id="KW-0812">Transmembrane</keyword>
<dbReference type="InterPro" id="IPR002657">
    <property type="entry name" value="BilAc:Na_symport/Acr3"/>
</dbReference>
<organism evidence="6 7">
    <name type="scientific">Blastopirellula sediminis</name>
    <dbReference type="NCBI Taxonomy" id="2894196"/>
    <lineage>
        <taxon>Bacteria</taxon>
        <taxon>Pseudomonadati</taxon>
        <taxon>Planctomycetota</taxon>
        <taxon>Planctomycetia</taxon>
        <taxon>Pirellulales</taxon>
        <taxon>Pirellulaceae</taxon>
        <taxon>Blastopirellula</taxon>
    </lineage>
</organism>
<feature type="transmembrane region" description="Helical" evidence="5">
    <location>
        <begin position="142"/>
        <end position="164"/>
    </location>
</feature>
<dbReference type="RefSeq" id="WP_230218013.1">
    <property type="nucleotide sequence ID" value="NZ_JAJKFT010000004.1"/>
</dbReference>
<evidence type="ECO:0000256" key="4">
    <source>
        <dbReference type="ARBA" id="ARBA00023136"/>
    </source>
</evidence>
<evidence type="ECO:0000313" key="7">
    <source>
        <dbReference type="Proteomes" id="UP001139103"/>
    </source>
</evidence>
<feature type="transmembrane region" description="Helical" evidence="5">
    <location>
        <begin position="273"/>
        <end position="291"/>
    </location>
</feature>
<dbReference type="PANTHER" id="PTHR10361:SF28">
    <property type="entry name" value="P3 PROTEIN-RELATED"/>
    <property type="match status" value="1"/>
</dbReference>
<evidence type="ECO:0000313" key="6">
    <source>
        <dbReference type="EMBL" id="MCC9628601.1"/>
    </source>
</evidence>
<dbReference type="Proteomes" id="UP001139103">
    <property type="component" value="Unassembled WGS sequence"/>
</dbReference>
<gene>
    <name evidence="6" type="ORF">LOC68_09345</name>
</gene>
<feature type="transmembrane region" description="Helical" evidence="5">
    <location>
        <begin position="55"/>
        <end position="75"/>
    </location>
</feature>
<evidence type="ECO:0000256" key="3">
    <source>
        <dbReference type="ARBA" id="ARBA00022989"/>
    </source>
</evidence>
<feature type="transmembrane region" description="Helical" evidence="5">
    <location>
        <begin position="29"/>
        <end position="49"/>
    </location>
</feature>
<keyword evidence="4 5" id="KW-0472">Membrane</keyword>
<accession>A0A9X1SGE5</accession>
<proteinExistence type="predicted"/>
<keyword evidence="3 5" id="KW-1133">Transmembrane helix</keyword>
<dbReference type="Pfam" id="PF01758">
    <property type="entry name" value="SBF"/>
    <property type="match status" value="1"/>
</dbReference>
<evidence type="ECO:0000256" key="1">
    <source>
        <dbReference type="ARBA" id="ARBA00004141"/>
    </source>
</evidence>
<reference evidence="6" key="1">
    <citation type="submission" date="2021-11" db="EMBL/GenBank/DDBJ databases">
        <title>Genome sequence.</title>
        <authorList>
            <person name="Sun Q."/>
        </authorList>
    </citation>
    <scope>NUCLEOTIDE SEQUENCE</scope>
    <source>
        <strain evidence="6">JC732</strain>
    </source>
</reference>
<evidence type="ECO:0000256" key="2">
    <source>
        <dbReference type="ARBA" id="ARBA00022692"/>
    </source>
</evidence>
<dbReference type="PANTHER" id="PTHR10361">
    <property type="entry name" value="SODIUM-BILE ACID COTRANSPORTER"/>
    <property type="match status" value="1"/>
</dbReference>
<feature type="transmembrane region" description="Helical" evidence="5">
    <location>
        <begin position="297"/>
        <end position="321"/>
    </location>
</feature>
<comment type="subcellular location">
    <subcellularLocation>
        <location evidence="1">Membrane</location>
        <topology evidence="1">Multi-pass membrane protein</topology>
    </subcellularLocation>
</comment>
<protein>
    <submittedName>
        <fullName evidence="6">Bile acid:sodium symporter family protein</fullName>
    </submittedName>
</protein>
<feature type="transmembrane region" description="Helical" evidence="5">
    <location>
        <begin position="212"/>
        <end position="231"/>
    </location>
</feature>